<dbReference type="GO" id="GO:0016874">
    <property type="term" value="F:ligase activity"/>
    <property type="evidence" value="ECO:0007669"/>
    <property type="project" value="UniProtKB-KW"/>
</dbReference>
<dbReference type="CDD" id="cd16443">
    <property type="entry name" value="LplA"/>
    <property type="match status" value="1"/>
</dbReference>
<comment type="pathway">
    <text evidence="1">Protein modification; protein lipoylation via exogenous pathway; protein N(6)-(lipoyl)lysine from lipoate: step 2/2.</text>
</comment>
<dbReference type="InterPro" id="IPR045864">
    <property type="entry name" value="aa-tRNA-synth_II/BPL/LPL"/>
</dbReference>
<evidence type="ECO:0000256" key="1">
    <source>
        <dbReference type="ARBA" id="ARBA00005085"/>
    </source>
</evidence>
<name>A0A0I9S6A0_BACFG</name>
<dbReference type="PROSITE" id="PS51733">
    <property type="entry name" value="BPL_LPL_CATALYTIC"/>
    <property type="match status" value="1"/>
</dbReference>
<dbReference type="UniPathway" id="UPA00537">
    <property type="reaction ID" value="UER00595"/>
</dbReference>
<dbReference type="SUPFAM" id="SSF55681">
    <property type="entry name" value="Class II aaRS and biotin synthetases"/>
    <property type="match status" value="1"/>
</dbReference>
<dbReference type="PANTHER" id="PTHR12561:SF3">
    <property type="entry name" value="LIPOYLTRANSFERASE 1, MITOCHONDRIAL"/>
    <property type="match status" value="1"/>
</dbReference>
<dbReference type="PANTHER" id="PTHR12561">
    <property type="entry name" value="LIPOATE-PROTEIN LIGASE"/>
    <property type="match status" value="1"/>
</dbReference>
<gene>
    <name evidence="3" type="ORF">EE52_0218725</name>
</gene>
<dbReference type="GO" id="GO:0017118">
    <property type="term" value="F:lipoyltransferase activity"/>
    <property type="evidence" value="ECO:0007669"/>
    <property type="project" value="TreeGrafter"/>
</dbReference>
<comment type="caution">
    <text evidence="3">The sequence shown here is derived from an EMBL/GenBank/DDBJ whole genome shotgun (WGS) entry which is preliminary data.</text>
</comment>
<dbReference type="Gene3D" id="3.30.930.10">
    <property type="entry name" value="Bira Bifunctional Protein, Domain 2"/>
    <property type="match status" value="1"/>
</dbReference>
<protein>
    <submittedName>
        <fullName evidence="3">Lipoate--protein ligase</fullName>
    </submittedName>
</protein>
<sequence>MRFINSLSTDAGFNLAAEEYLLKQGTEDVFMLWQSAPSIIIGKHQRMEAEVNLTAAGEKQIPVFRRFSGGGAVYHDLGNINLTFIETTRLARFETYLEKTITMLSAAGVAATGDERLGIYVSGRKVSGSAQCVHRNRAMYHCTLLYDTDLKLLNTLLAVAPSEENIRLHPSVRSVRSEVTNLKEYFYPAIPTDRFRNWIFRYFAETSVSEGFNKAEQTVIEELRGNKYNALDEESYRRSTRPR</sequence>
<reference evidence="3" key="2">
    <citation type="submission" date="2014-07" db="EMBL/GenBank/DDBJ databases">
        <title>Genetics and epidemiology of antimicrobial resistance in B. fragilis group.</title>
        <authorList>
            <person name="Sydenham T.V."/>
            <person name="Hasman H."/>
            <person name="Kemp M."/>
            <person name="Justesen U.S."/>
        </authorList>
    </citation>
    <scope>NUCLEOTIDE SEQUENCE [LARGE SCALE GENOMIC DNA]</scope>
    <source>
        <strain evidence="3">DCMOUH0018B</strain>
    </source>
</reference>
<dbReference type="AlphaFoldDB" id="A0A0I9S6A0"/>
<dbReference type="EMBL" id="JMZZ02000222">
    <property type="protein sequence ID" value="KFX73252.1"/>
    <property type="molecule type" value="Genomic_DNA"/>
</dbReference>
<evidence type="ECO:0000259" key="2">
    <source>
        <dbReference type="PROSITE" id="PS51733"/>
    </source>
</evidence>
<dbReference type="RefSeq" id="WP_044301634.1">
    <property type="nucleotide sequence ID" value="NZ_CAEUHN010000019.1"/>
</dbReference>
<dbReference type="InterPro" id="IPR004143">
    <property type="entry name" value="BPL_LPL_catalytic"/>
</dbReference>
<dbReference type="Pfam" id="PF21948">
    <property type="entry name" value="LplA-B_cat"/>
    <property type="match status" value="1"/>
</dbReference>
<reference evidence="3" key="1">
    <citation type="book" date="2014" name="THE 24TH EUROPEAN CONGRESS OF CLINICAL MICROBIOLOGY AND INFECTIOUS DISEASES" publisher="ECCMID 2014" city="Barcelona, Spain">
        <title>Identification of resistance genes in three multidrug-resistant Bacteroides fragilis isolates by whole genome sequencing.</title>
        <editorList>
            <person name="Unknown"/>
            <person name="A."/>
        </editorList>
        <authorList>
            <person name="Sydenham T.V."/>
            <person name="Hasman H."/>
            <person name="Wang M."/>
            <person name="Soki J."/>
            <person name="Nagy E."/>
            <person name="Justesen U.S."/>
        </authorList>
    </citation>
    <scope>NUCLEOTIDE SEQUENCE</scope>
    <source>
        <strain evidence="3">DCMOUH0018B</strain>
    </source>
</reference>
<dbReference type="InterPro" id="IPR004562">
    <property type="entry name" value="LipoylTrfase_LipoateP_Ligase"/>
</dbReference>
<accession>A0A0I9S6A0</accession>
<dbReference type="PATRIC" id="fig|817.53.peg.3862"/>
<organism evidence="3">
    <name type="scientific">Bacteroides fragilis</name>
    <dbReference type="NCBI Taxonomy" id="817"/>
    <lineage>
        <taxon>Bacteria</taxon>
        <taxon>Pseudomonadati</taxon>
        <taxon>Bacteroidota</taxon>
        <taxon>Bacteroidia</taxon>
        <taxon>Bacteroidales</taxon>
        <taxon>Bacteroidaceae</taxon>
        <taxon>Bacteroides</taxon>
    </lineage>
</organism>
<keyword evidence="3" id="KW-0436">Ligase</keyword>
<dbReference type="GO" id="GO:0005737">
    <property type="term" value="C:cytoplasm"/>
    <property type="evidence" value="ECO:0007669"/>
    <property type="project" value="TreeGrafter"/>
</dbReference>
<dbReference type="GO" id="GO:0009249">
    <property type="term" value="P:protein lipoylation"/>
    <property type="evidence" value="ECO:0007669"/>
    <property type="project" value="InterPro"/>
</dbReference>
<proteinExistence type="predicted"/>
<feature type="domain" description="BPL/LPL catalytic" evidence="2">
    <location>
        <begin position="24"/>
        <end position="191"/>
    </location>
</feature>
<evidence type="ECO:0000313" key="3">
    <source>
        <dbReference type="EMBL" id="KFX73252.1"/>
    </source>
</evidence>